<evidence type="ECO:0000313" key="10">
    <source>
        <dbReference type="EMBL" id="MDQ0151366.1"/>
    </source>
</evidence>
<keyword evidence="11" id="KW-1185">Reference proteome</keyword>
<gene>
    <name evidence="10" type="ORF">J2S20_000040</name>
</gene>
<sequence length="157" mass="17156">MLYLGLIPLIAGSDLIVKSGIERMGAEEFPRDIAGTKGRVQFRKLHNSGFPMGALREFPELIRCLPLAVSSIMLFRISLLLPRRGHSLEKLGLSAALGGALSNLFDRFFRGHVVDYLYVELPLVNRIVFNLGDVFIALGALLTGAGRARGGKRLGTH</sequence>
<protein>
    <submittedName>
        <fullName evidence="10">Signal peptidase II</fullName>
        <ecNumber evidence="10">3.4.23.36</ecNumber>
    </submittedName>
</protein>
<comment type="similarity">
    <text evidence="1 9">Belongs to the peptidase A8 family.</text>
</comment>
<organism evidence="10 11">
    <name type="scientific">Moryella indoligenes</name>
    <dbReference type="NCBI Taxonomy" id="371674"/>
    <lineage>
        <taxon>Bacteria</taxon>
        <taxon>Bacillati</taxon>
        <taxon>Bacillota</taxon>
        <taxon>Clostridia</taxon>
        <taxon>Lachnospirales</taxon>
        <taxon>Lachnospiraceae</taxon>
        <taxon>Moryella</taxon>
    </lineage>
</organism>
<evidence type="ECO:0000256" key="3">
    <source>
        <dbReference type="ARBA" id="ARBA00022670"/>
    </source>
</evidence>
<dbReference type="RefSeq" id="WP_106612374.1">
    <property type="nucleotide sequence ID" value="NZ_JAUSTO010000001.1"/>
</dbReference>
<evidence type="ECO:0000313" key="11">
    <source>
        <dbReference type="Proteomes" id="UP001241537"/>
    </source>
</evidence>
<comment type="caution">
    <text evidence="10">The sequence shown here is derived from an EMBL/GenBank/DDBJ whole genome shotgun (WGS) entry which is preliminary data.</text>
</comment>
<evidence type="ECO:0000256" key="4">
    <source>
        <dbReference type="ARBA" id="ARBA00022692"/>
    </source>
</evidence>
<evidence type="ECO:0000256" key="6">
    <source>
        <dbReference type="ARBA" id="ARBA00022801"/>
    </source>
</evidence>
<accession>A0AAE3V7S9</accession>
<proteinExistence type="inferred from homology"/>
<dbReference type="PANTHER" id="PTHR33695">
    <property type="entry name" value="LIPOPROTEIN SIGNAL PEPTIDASE"/>
    <property type="match status" value="1"/>
</dbReference>
<keyword evidence="8" id="KW-0472">Membrane</keyword>
<keyword evidence="5" id="KW-0064">Aspartyl protease</keyword>
<dbReference type="PANTHER" id="PTHR33695:SF1">
    <property type="entry name" value="LIPOPROTEIN SIGNAL PEPTIDASE"/>
    <property type="match status" value="1"/>
</dbReference>
<dbReference type="Proteomes" id="UP001241537">
    <property type="component" value="Unassembled WGS sequence"/>
</dbReference>
<keyword evidence="3" id="KW-0645">Protease</keyword>
<evidence type="ECO:0000256" key="7">
    <source>
        <dbReference type="ARBA" id="ARBA00022989"/>
    </source>
</evidence>
<keyword evidence="6 10" id="KW-0378">Hydrolase</keyword>
<keyword evidence="4" id="KW-0812">Transmembrane</keyword>
<dbReference type="InterPro" id="IPR001872">
    <property type="entry name" value="Peptidase_A8"/>
</dbReference>
<dbReference type="EMBL" id="JAUSTO010000001">
    <property type="protein sequence ID" value="MDQ0151366.1"/>
    <property type="molecule type" value="Genomic_DNA"/>
</dbReference>
<evidence type="ECO:0000256" key="9">
    <source>
        <dbReference type="RuleBase" id="RU004181"/>
    </source>
</evidence>
<evidence type="ECO:0000256" key="8">
    <source>
        <dbReference type="ARBA" id="ARBA00023136"/>
    </source>
</evidence>
<dbReference type="GO" id="GO:0006508">
    <property type="term" value="P:proteolysis"/>
    <property type="evidence" value="ECO:0007669"/>
    <property type="project" value="UniProtKB-KW"/>
</dbReference>
<name>A0AAE3V7S9_9FIRM</name>
<reference evidence="10" key="1">
    <citation type="submission" date="2023-07" db="EMBL/GenBank/DDBJ databases">
        <title>Genomic Encyclopedia of Type Strains, Phase IV (KMG-IV): sequencing the most valuable type-strain genomes for metagenomic binning, comparative biology and taxonomic classification.</title>
        <authorList>
            <person name="Goeker M."/>
        </authorList>
    </citation>
    <scope>NUCLEOTIDE SEQUENCE</scope>
    <source>
        <strain evidence="10">DSM 19659</strain>
    </source>
</reference>
<keyword evidence="2" id="KW-1003">Cell membrane</keyword>
<dbReference type="Pfam" id="PF01252">
    <property type="entry name" value="Peptidase_A8"/>
    <property type="match status" value="1"/>
</dbReference>
<dbReference type="GO" id="GO:0016020">
    <property type="term" value="C:membrane"/>
    <property type="evidence" value="ECO:0007669"/>
    <property type="project" value="InterPro"/>
</dbReference>
<evidence type="ECO:0000256" key="2">
    <source>
        <dbReference type="ARBA" id="ARBA00022475"/>
    </source>
</evidence>
<keyword evidence="7" id="KW-1133">Transmembrane helix</keyword>
<dbReference type="PRINTS" id="PR00781">
    <property type="entry name" value="LIPOSIGPTASE"/>
</dbReference>
<dbReference type="GO" id="GO:0004190">
    <property type="term" value="F:aspartic-type endopeptidase activity"/>
    <property type="evidence" value="ECO:0007669"/>
    <property type="project" value="UniProtKB-KW"/>
</dbReference>
<evidence type="ECO:0000256" key="1">
    <source>
        <dbReference type="ARBA" id="ARBA00006139"/>
    </source>
</evidence>
<dbReference type="AlphaFoldDB" id="A0AAE3V7S9"/>
<dbReference type="EC" id="3.4.23.36" evidence="10"/>
<evidence type="ECO:0000256" key="5">
    <source>
        <dbReference type="ARBA" id="ARBA00022750"/>
    </source>
</evidence>